<keyword evidence="5 8" id="KW-0418">Kinase</keyword>
<evidence type="ECO:0000256" key="5">
    <source>
        <dbReference type="ARBA" id="ARBA00022777"/>
    </source>
</evidence>
<proteinExistence type="inferred from homology"/>
<dbReference type="CDD" id="cd01173">
    <property type="entry name" value="pyridoxal_pyridoxamine_kinase"/>
    <property type="match status" value="1"/>
</dbReference>
<name>A0A1Y2HQ63_9FUNG</name>
<organism evidence="8 9">
    <name type="scientific">Catenaria anguillulae PL171</name>
    <dbReference type="NCBI Taxonomy" id="765915"/>
    <lineage>
        <taxon>Eukaryota</taxon>
        <taxon>Fungi</taxon>
        <taxon>Fungi incertae sedis</taxon>
        <taxon>Blastocladiomycota</taxon>
        <taxon>Blastocladiomycetes</taxon>
        <taxon>Blastocladiales</taxon>
        <taxon>Catenariaceae</taxon>
        <taxon>Catenaria</taxon>
    </lineage>
</organism>
<evidence type="ECO:0000256" key="1">
    <source>
        <dbReference type="ARBA" id="ARBA00008805"/>
    </source>
</evidence>
<evidence type="ECO:0000256" key="2">
    <source>
        <dbReference type="ARBA" id="ARBA00012104"/>
    </source>
</evidence>
<evidence type="ECO:0000313" key="9">
    <source>
        <dbReference type="Proteomes" id="UP000193411"/>
    </source>
</evidence>
<dbReference type="GO" id="GO:0009443">
    <property type="term" value="P:pyridoxal 5'-phosphate salvage"/>
    <property type="evidence" value="ECO:0007669"/>
    <property type="project" value="InterPro"/>
</dbReference>
<comment type="caution">
    <text evidence="8">The sequence shown here is derived from an EMBL/GenBank/DDBJ whole genome shotgun (WGS) entry which is preliminary data.</text>
</comment>
<evidence type="ECO:0000256" key="4">
    <source>
        <dbReference type="ARBA" id="ARBA00022741"/>
    </source>
</evidence>
<dbReference type="EC" id="2.7.1.35" evidence="2"/>
<dbReference type="Proteomes" id="UP000193411">
    <property type="component" value="Unassembled WGS sequence"/>
</dbReference>
<dbReference type="InterPro" id="IPR013749">
    <property type="entry name" value="PM/HMP-P_kinase-1"/>
</dbReference>
<dbReference type="AlphaFoldDB" id="A0A1Y2HQ63"/>
<gene>
    <name evidence="8" type="ORF">BCR44DRAFT_1431712</name>
</gene>
<dbReference type="PANTHER" id="PTHR10534">
    <property type="entry name" value="PYRIDOXAL KINASE"/>
    <property type="match status" value="1"/>
</dbReference>
<dbReference type="GO" id="GO:0005524">
    <property type="term" value="F:ATP binding"/>
    <property type="evidence" value="ECO:0007669"/>
    <property type="project" value="UniProtKB-KW"/>
</dbReference>
<dbReference type="GO" id="GO:0008478">
    <property type="term" value="F:pyridoxal kinase activity"/>
    <property type="evidence" value="ECO:0007669"/>
    <property type="project" value="UniProtKB-EC"/>
</dbReference>
<dbReference type="STRING" id="765915.A0A1Y2HQ63"/>
<reference evidence="8 9" key="1">
    <citation type="submission" date="2016-07" db="EMBL/GenBank/DDBJ databases">
        <title>Pervasive Adenine N6-methylation of Active Genes in Fungi.</title>
        <authorList>
            <consortium name="DOE Joint Genome Institute"/>
            <person name="Mondo S.J."/>
            <person name="Dannebaum R.O."/>
            <person name="Kuo R.C."/>
            <person name="Labutti K."/>
            <person name="Haridas S."/>
            <person name="Kuo A."/>
            <person name="Salamov A."/>
            <person name="Ahrendt S.R."/>
            <person name="Lipzen A."/>
            <person name="Sullivan W."/>
            <person name="Andreopoulos W.B."/>
            <person name="Clum A."/>
            <person name="Lindquist E."/>
            <person name="Daum C."/>
            <person name="Ramamoorthy G.K."/>
            <person name="Gryganskyi A."/>
            <person name="Culley D."/>
            <person name="Magnuson J.K."/>
            <person name="James T.Y."/>
            <person name="O'Malley M.A."/>
            <person name="Stajich J.E."/>
            <person name="Spatafora J.W."/>
            <person name="Visel A."/>
            <person name="Grigoriev I.V."/>
        </authorList>
    </citation>
    <scope>NUCLEOTIDE SEQUENCE [LARGE SCALE GENOMIC DNA]</scope>
    <source>
        <strain evidence="8 9">PL171</strain>
    </source>
</reference>
<keyword evidence="4" id="KW-0547">Nucleotide-binding</keyword>
<feature type="domain" description="Pyridoxamine kinase/Phosphomethylpyrimidine kinase" evidence="7">
    <location>
        <begin position="120"/>
        <end position="262"/>
    </location>
</feature>
<evidence type="ECO:0000259" key="7">
    <source>
        <dbReference type="Pfam" id="PF08543"/>
    </source>
</evidence>
<sequence length="359" mass="38958">MRMYIHECKSLSIGYRPAQSSISHTMPRILAVQSHVIRGHVGNKSATWPLQLLGCDVDPLNTVQVSNHSGYPLIKGHRFNAQHFADLFDALKSNGHDADYDLILSGYMGLPEGVPTVAEGIRDILTRNAGKTLYLVDPVLGDNGKLYLPAEMIDMYKQHFLPMAFAMTPNQFEAELLSGVTIDSVESACEAADKLAQFNTQGKAPLVVITTLDTSDVASDSTLSLLVRAPAGQAYTVSYPRLHAHFTGTGDLFTALLAGTIAALGLHLAADGALVGKDEKVVDIVTAVARIVWAMQQVLACTDAYATSVIRPEDDRAAVLRKRELQLIHPTSREALIKMLTVVEDELESAKVVVKKVRS</sequence>
<accession>A0A1Y2HQ63</accession>
<keyword evidence="6" id="KW-0067">ATP-binding</keyword>
<comment type="similarity">
    <text evidence="1">Belongs to the pyridoxine kinase family.</text>
</comment>
<dbReference type="EMBL" id="MCFL01000015">
    <property type="protein sequence ID" value="ORZ36745.1"/>
    <property type="molecule type" value="Genomic_DNA"/>
</dbReference>
<evidence type="ECO:0000256" key="3">
    <source>
        <dbReference type="ARBA" id="ARBA00022679"/>
    </source>
</evidence>
<dbReference type="InterPro" id="IPR029056">
    <property type="entry name" value="Ribokinase-like"/>
</dbReference>
<dbReference type="GO" id="GO:0005829">
    <property type="term" value="C:cytosol"/>
    <property type="evidence" value="ECO:0007669"/>
    <property type="project" value="TreeGrafter"/>
</dbReference>
<dbReference type="Gene3D" id="3.40.1190.20">
    <property type="match status" value="1"/>
</dbReference>
<dbReference type="InterPro" id="IPR004625">
    <property type="entry name" value="PyrdxlKinase"/>
</dbReference>
<protein>
    <recommendedName>
        <fullName evidence="2">pyridoxal kinase</fullName>
        <ecNumber evidence="2">2.7.1.35</ecNumber>
    </recommendedName>
</protein>
<dbReference type="PANTHER" id="PTHR10534:SF2">
    <property type="entry name" value="PYRIDOXAL KINASE"/>
    <property type="match status" value="1"/>
</dbReference>
<evidence type="ECO:0000313" key="8">
    <source>
        <dbReference type="EMBL" id="ORZ36745.1"/>
    </source>
</evidence>
<dbReference type="SUPFAM" id="SSF53613">
    <property type="entry name" value="Ribokinase-like"/>
    <property type="match status" value="1"/>
</dbReference>
<dbReference type="Pfam" id="PF08543">
    <property type="entry name" value="Phos_pyr_kin"/>
    <property type="match status" value="1"/>
</dbReference>
<keyword evidence="3" id="KW-0808">Transferase</keyword>
<dbReference type="NCBIfam" id="TIGR00687">
    <property type="entry name" value="pyridox_kin"/>
    <property type="match status" value="1"/>
</dbReference>
<keyword evidence="9" id="KW-1185">Reference proteome</keyword>
<evidence type="ECO:0000256" key="6">
    <source>
        <dbReference type="ARBA" id="ARBA00022840"/>
    </source>
</evidence>
<dbReference type="OrthoDB" id="2104723at2759"/>